<dbReference type="InterPro" id="IPR022755">
    <property type="entry name" value="Znf_C2H2_jaz"/>
</dbReference>
<evidence type="ECO:0000313" key="9">
    <source>
        <dbReference type="EMBL" id="GBP19204.1"/>
    </source>
</evidence>
<keyword evidence="10" id="KW-1185">Reference proteome</keyword>
<feature type="compositionally biased region" description="Basic and acidic residues" evidence="6">
    <location>
        <begin position="547"/>
        <end position="561"/>
    </location>
</feature>
<evidence type="ECO:0000259" key="8">
    <source>
        <dbReference type="PROSITE" id="PS50157"/>
    </source>
</evidence>
<evidence type="ECO:0000256" key="3">
    <source>
        <dbReference type="ARBA" id="ARBA00022833"/>
    </source>
</evidence>
<dbReference type="PROSITE" id="PS50157">
    <property type="entry name" value="ZINC_FINGER_C2H2_2"/>
    <property type="match status" value="1"/>
</dbReference>
<comment type="caution">
    <text evidence="9">The sequence shown here is derived from an EMBL/GenBank/DDBJ whole genome shotgun (WGS) entry which is preliminary data.</text>
</comment>
<dbReference type="Pfam" id="PF14291">
    <property type="entry name" value="DUF4371"/>
    <property type="match status" value="1"/>
</dbReference>
<dbReference type="InterPro" id="IPR036869">
    <property type="entry name" value="J_dom_sf"/>
</dbReference>
<dbReference type="InterPro" id="IPR036236">
    <property type="entry name" value="Znf_C2H2_sf"/>
</dbReference>
<feature type="compositionally biased region" description="Basic and acidic residues" evidence="6">
    <location>
        <begin position="676"/>
        <end position="689"/>
    </location>
</feature>
<dbReference type="Gene3D" id="1.10.287.110">
    <property type="entry name" value="DnaJ domain"/>
    <property type="match status" value="1"/>
</dbReference>
<dbReference type="Gene3D" id="3.30.160.60">
    <property type="entry name" value="Classic Zinc Finger"/>
    <property type="match status" value="1"/>
</dbReference>
<evidence type="ECO:0000313" key="10">
    <source>
        <dbReference type="Proteomes" id="UP000299102"/>
    </source>
</evidence>
<evidence type="ECO:0000256" key="1">
    <source>
        <dbReference type="ARBA" id="ARBA00022723"/>
    </source>
</evidence>
<dbReference type="Pfam" id="PF21884">
    <property type="entry name" value="ZUO1-like_ZHD"/>
    <property type="match status" value="1"/>
</dbReference>
<feature type="region of interest" description="Disordered" evidence="6">
    <location>
        <begin position="720"/>
        <end position="741"/>
    </location>
</feature>
<evidence type="ECO:0000259" key="7">
    <source>
        <dbReference type="PROSITE" id="PS50076"/>
    </source>
</evidence>
<dbReference type="GO" id="GO:0005737">
    <property type="term" value="C:cytoplasm"/>
    <property type="evidence" value="ECO:0007669"/>
    <property type="project" value="TreeGrafter"/>
</dbReference>
<evidence type="ECO:0000256" key="2">
    <source>
        <dbReference type="ARBA" id="ARBA00022771"/>
    </source>
</evidence>
<dbReference type="GO" id="GO:0003676">
    <property type="term" value="F:nucleic acid binding"/>
    <property type="evidence" value="ECO:0007669"/>
    <property type="project" value="InterPro"/>
</dbReference>
<dbReference type="FunFam" id="1.10.287.110:FF:000046">
    <property type="entry name" value="dnaJ homolog subfamily C member 21"/>
    <property type="match status" value="1"/>
</dbReference>
<dbReference type="PROSITE" id="PS00636">
    <property type="entry name" value="DNAJ_1"/>
    <property type="match status" value="1"/>
</dbReference>
<accession>A0A4C1TZG5</accession>
<dbReference type="PROSITE" id="PS00028">
    <property type="entry name" value="ZINC_FINGER_C2H2_1"/>
    <property type="match status" value="2"/>
</dbReference>
<dbReference type="Proteomes" id="UP000299102">
    <property type="component" value="Unassembled WGS sequence"/>
</dbReference>
<dbReference type="EMBL" id="BGZK01000105">
    <property type="protein sequence ID" value="GBP19204.1"/>
    <property type="molecule type" value="Genomic_DNA"/>
</dbReference>
<name>A0A4C1TZG5_EUMVA</name>
<dbReference type="Pfam" id="PF00226">
    <property type="entry name" value="DnaJ"/>
    <property type="match status" value="1"/>
</dbReference>
<feature type="domain" description="C2H2-type" evidence="8">
    <location>
        <begin position="699"/>
        <end position="728"/>
    </location>
</feature>
<dbReference type="SUPFAM" id="SSF57667">
    <property type="entry name" value="beta-beta-alpha zinc fingers"/>
    <property type="match status" value="1"/>
</dbReference>
<dbReference type="InterPro" id="IPR018253">
    <property type="entry name" value="DnaJ_domain_CS"/>
</dbReference>
<dbReference type="InterPro" id="IPR025398">
    <property type="entry name" value="DUF4371"/>
</dbReference>
<dbReference type="SMART" id="SM00451">
    <property type="entry name" value="ZnF_U1"/>
    <property type="match status" value="1"/>
</dbReference>
<gene>
    <name evidence="9" type="primary">DNAJC21</name>
    <name evidence="9" type="ORF">EVAR_11526_1</name>
</gene>
<feature type="compositionally biased region" description="Polar residues" evidence="6">
    <location>
        <begin position="626"/>
        <end position="646"/>
    </location>
</feature>
<evidence type="ECO:0000256" key="4">
    <source>
        <dbReference type="ARBA" id="ARBA00074367"/>
    </source>
</evidence>
<organism evidence="9 10">
    <name type="scientific">Eumeta variegata</name>
    <name type="common">Bagworm moth</name>
    <name type="synonym">Eumeta japonica</name>
    <dbReference type="NCBI Taxonomy" id="151549"/>
    <lineage>
        <taxon>Eukaryota</taxon>
        <taxon>Metazoa</taxon>
        <taxon>Ecdysozoa</taxon>
        <taxon>Arthropoda</taxon>
        <taxon>Hexapoda</taxon>
        <taxon>Insecta</taxon>
        <taxon>Pterygota</taxon>
        <taxon>Neoptera</taxon>
        <taxon>Endopterygota</taxon>
        <taxon>Lepidoptera</taxon>
        <taxon>Glossata</taxon>
        <taxon>Ditrysia</taxon>
        <taxon>Tineoidea</taxon>
        <taxon>Psychidae</taxon>
        <taxon>Oiketicinae</taxon>
        <taxon>Eumeta</taxon>
    </lineage>
</organism>
<dbReference type="AlphaFoldDB" id="A0A4C1TZG5"/>
<dbReference type="PANTHER" id="PTHR44029:SF1">
    <property type="entry name" value="DNAJ HOMOLOG SUBFAMILY C MEMBER 21"/>
    <property type="match status" value="1"/>
</dbReference>
<dbReference type="SMART" id="SM00271">
    <property type="entry name" value="DnaJ"/>
    <property type="match status" value="1"/>
</dbReference>
<dbReference type="PANTHER" id="PTHR44029">
    <property type="entry name" value="DNAJ HOMOLOG SUBFAMILY C MEMBER 21"/>
    <property type="match status" value="1"/>
</dbReference>
<dbReference type="PROSITE" id="PS50076">
    <property type="entry name" value="DNAJ_2"/>
    <property type="match status" value="1"/>
</dbReference>
<proteinExistence type="predicted"/>
<dbReference type="InterPro" id="IPR001623">
    <property type="entry name" value="DnaJ_domain"/>
</dbReference>
<keyword evidence="2 5" id="KW-0863">Zinc-finger</keyword>
<dbReference type="InterPro" id="IPR054076">
    <property type="entry name" value="ZUO1-like_ZHD"/>
</dbReference>
<feature type="region of interest" description="Disordered" evidence="6">
    <location>
        <begin position="487"/>
        <end position="696"/>
    </location>
</feature>
<evidence type="ECO:0000256" key="6">
    <source>
        <dbReference type="SAM" id="MobiDB-lite"/>
    </source>
</evidence>
<feature type="compositionally biased region" description="Basic and acidic residues" evidence="6">
    <location>
        <begin position="519"/>
        <end position="537"/>
    </location>
</feature>
<keyword evidence="1" id="KW-0479">Metal-binding</keyword>
<sequence length="741" mass="85143">MKCHYEVLNILKEATTTEIKSAYRRLALQWHPDKNLDNLQEAKEQFQLVQTAYEVLSDPQERAWYDNHREQLLRGAGSSYNDDSLDVFPYFSPSCYKGFGDDPQGFFSVYSEIFSKLAAEETDFLEDPEDVNNIPKFGNSTTPYEEVHEFYAYWMAFSTSKSYVWLDQYEISQGDNRRVIKLMEKENNKIRQKARKERNEEIRRLVSFVRRKDKRVIEHTKLLQEKADLNKKKNSVFSGLSSDIQNDLIKSIAQVIRDEIKSEINFAKFVSVIADETPDISHREQMSVIFRYLTKTGIEERFVGFFDVTLERGADQLSQSILEIIDQFNCKEKLVGQSYDGAAVMSGAQGGVQTKIKLQFPMAVFIPCYAHAEQMRRDRILQRQKEIEEAKKREGETSFLQSEEYQKKLSEIESLLAEEFGFTSDDDTISEGGMESSNEDSSKTEEISEASKATQKMTKSKTVMKNLYCSACNKLFKNLKSFENHEKSKKHKENVSNMTLEDNIDISDQESLEEVGSDNDEKVNGQNEEKKDEDKNSLSDIETNEGDDIRETLSDDSDIRRISPKNQKKKKNKKKTFIPMPESEGNDSHDEMSFNEIEGPSRSRRAKKFNMLKTQIQAKKEANLKKGSQSQTSTENLYEVSSTTPTDDALGELQNEDIAKDKPALPKTPRNVKPKKQPERKPMRVRTTENDDSSSAVNIRCAVCQAEFPSKNKLFEHLKKTGHSVPLPQAPNLKKAKRANR</sequence>
<feature type="domain" description="J" evidence="7">
    <location>
        <begin position="3"/>
        <end position="69"/>
    </location>
</feature>
<dbReference type="InterPro" id="IPR003604">
    <property type="entry name" value="Matrin/U1-like-C_Znf_C2H2"/>
</dbReference>
<dbReference type="OrthoDB" id="552049at2759"/>
<dbReference type="SMART" id="SM00355">
    <property type="entry name" value="ZnF_C2H2"/>
    <property type="match status" value="2"/>
</dbReference>
<dbReference type="InterPro" id="IPR013087">
    <property type="entry name" value="Znf_C2H2_type"/>
</dbReference>
<dbReference type="InterPro" id="IPR051964">
    <property type="entry name" value="Chaperone_stress_response"/>
</dbReference>
<dbReference type="SUPFAM" id="SSF46565">
    <property type="entry name" value="Chaperone J-domain"/>
    <property type="match status" value="1"/>
</dbReference>
<dbReference type="PRINTS" id="PR00625">
    <property type="entry name" value="JDOMAIN"/>
</dbReference>
<dbReference type="Pfam" id="PF12171">
    <property type="entry name" value="zf-C2H2_jaz"/>
    <property type="match status" value="1"/>
</dbReference>
<reference evidence="9 10" key="1">
    <citation type="journal article" date="2019" name="Commun. Biol.">
        <title>The bagworm genome reveals a unique fibroin gene that provides high tensile strength.</title>
        <authorList>
            <person name="Kono N."/>
            <person name="Nakamura H."/>
            <person name="Ohtoshi R."/>
            <person name="Tomita M."/>
            <person name="Numata K."/>
            <person name="Arakawa K."/>
        </authorList>
    </citation>
    <scope>NUCLEOTIDE SEQUENCE [LARGE SCALE GENOMIC DNA]</scope>
</reference>
<keyword evidence="3" id="KW-0862">Zinc</keyword>
<dbReference type="CDD" id="cd06257">
    <property type="entry name" value="DnaJ"/>
    <property type="match status" value="1"/>
</dbReference>
<dbReference type="STRING" id="151549.A0A4C1TZG5"/>
<evidence type="ECO:0000256" key="5">
    <source>
        <dbReference type="PROSITE-ProRule" id="PRU00042"/>
    </source>
</evidence>
<feature type="compositionally biased region" description="Basic residues" evidence="6">
    <location>
        <begin position="562"/>
        <end position="576"/>
    </location>
</feature>
<feature type="region of interest" description="Disordered" evidence="6">
    <location>
        <begin position="424"/>
        <end position="459"/>
    </location>
</feature>
<dbReference type="GO" id="GO:0008270">
    <property type="term" value="F:zinc ion binding"/>
    <property type="evidence" value="ECO:0007669"/>
    <property type="project" value="UniProtKB-KW"/>
</dbReference>
<feature type="compositionally biased region" description="Acidic residues" evidence="6">
    <location>
        <begin position="502"/>
        <end position="518"/>
    </location>
</feature>
<protein>
    <recommendedName>
        <fullName evidence="4">DnaJ homolog subfamily C member 21</fullName>
    </recommendedName>
</protein>